<dbReference type="Gene3D" id="3.30.465.10">
    <property type="match status" value="1"/>
</dbReference>
<evidence type="ECO:0000313" key="4">
    <source>
        <dbReference type="Proteomes" id="UP000050501"/>
    </source>
</evidence>
<dbReference type="Proteomes" id="UP000050501">
    <property type="component" value="Unassembled WGS sequence"/>
</dbReference>
<sequence>MIIEYHRPHTMEEALSLLGRSAPPTVPLGGGTSLSRYRKQSIAVVDIQALPLHATRVEGQNLKIGAGVKLQGLLEDPQSPAVLVDVIRAEASHNLRQMATAGGTLVSGGGHSPFAAVCLALDAQLTWEPGGKEISLGDWLATKKADLPFGALMTQITLPLNARAAYHAVGRSPADVALVMASAARWPSGRTRIVIGGRLMERVVLVLDGTDSSGAIETAVNACSHYFTSRYSVEFIEHEITTLTARCLRDVEVK</sequence>
<dbReference type="PANTHER" id="PTHR42659:SF9">
    <property type="entry name" value="XANTHINE DEHYDROGENASE FAD-BINDING SUBUNIT XDHB-RELATED"/>
    <property type="match status" value="1"/>
</dbReference>
<feature type="domain" description="FAD-binding PCMH-type" evidence="2">
    <location>
        <begin position="1"/>
        <end position="163"/>
    </location>
</feature>
<organism evidence="3 4">
    <name type="scientific">Levilinea saccharolytica</name>
    <dbReference type="NCBI Taxonomy" id="229921"/>
    <lineage>
        <taxon>Bacteria</taxon>
        <taxon>Bacillati</taxon>
        <taxon>Chloroflexota</taxon>
        <taxon>Anaerolineae</taxon>
        <taxon>Anaerolineales</taxon>
        <taxon>Anaerolineaceae</taxon>
        <taxon>Levilinea</taxon>
    </lineage>
</organism>
<dbReference type="InterPro" id="IPR016166">
    <property type="entry name" value="FAD-bd_PCMH"/>
</dbReference>
<dbReference type="OrthoDB" id="161279at2"/>
<evidence type="ECO:0000259" key="2">
    <source>
        <dbReference type="PROSITE" id="PS51387"/>
    </source>
</evidence>
<dbReference type="GO" id="GO:0016491">
    <property type="term" value="F:oxidoreductase activity"/>
    <property type="evidence" value="ECO:0007669"/>
    <property type="project" value="UniProtKB-KW"/>
</dbReference>
<dbReference type="STRING" id="229921.ADN01_06255"/>
<keyword evidence="4" id="KW-1185">Reference proteome</keyword>
<dbReference type="EMBL" id="LGCM01000027">
    <property type="protein sequence ID" value="KPL84981.1"/>
    <property type="molecule type" value="Genomic_DNA"/>
</dbReference>
<dbReference type="InterPro" id="IPR036318">
    <property type="entry name" value="FAD-bd_PCMH-like_sf"/>
</dbReference>
<protein>
    <recommendedName>
        <fullName evidence="2">FAD-binding PCMH-type domain-containing protein</fullName>
    </recommendedName>
</protein>
<gene>
    <name evidence="3" type="ORF">ADN01_06255</name>
</gene>
<dbReference type="GO" id="GO:0071949">
    <property type="term" value="F:FAD binding"/>
    <property type="evidence" value="ECO:0007669"/>
    <property type="project" value="InterPro"/>
</dbReference>
<evidence type="ECO:0000313" key="3">
    <source>
        <dbReference type="EMBL" id="KPL84981.1"/>
    </source>
</evidence>
<dbReference type="Pfam" id="PF00941">
    <property type="entry name" value="FAD_binding_5"/>
    <property type="match status" value="1"/>
</dbReference>
<name>A0A0P6XXP2_9CHLR</name>
<dbReference type="InterPro" id="IPR016169">
    <property type="entry name" value="FAD-bd_PCMH_sub2"/>
</dbReference>
<dbReference type="PATRIC" id="fig|229921.5.peg.2139"/>
<accession>A0A0P6XXP2</accession>
<dbReference type="InterPro" id="IPR016167">
    <property type="entry name" value="FAD-bd_PCMH_sub1"/>
</dbReference>
<dbReference type="AlphaFoldDB" id="A0A0P6XXP2"/>
<dbReference type="PROSITE" id="PS51387">
    <property type="entry name" value="FAD_PCMH"/>
    <property type="match status" value="1"/>
</dbReference>
<dbReference type="InterPro" id="IPR002346">
    <property type="entry name" value="Mopterin_DH_FAD-bd"/>
</dbReference>
<dbReference type="Gene3D" id="3.30.43.10">
    <property type="entry name" value="Uridine Diphospho-n-acetylenolpyruvylglucosamine Reductase, domain 2"/>
    <property type="match status" value="1"/>
</dbReference>
<dbReference type="SUPFAM" id="SSF56176">
    <property type="entry name" value="FAD-binding/transporter-associated domain-like"/>
    <property type="match status" value="1"/>
</dbReference>
<dbReference type="PANTHER" id="PTHR42659">
    <property type="entry name" value="XANTHINE DEHYDROGENASE SUBUNIT C-RELATED"/>
    <property type="match status" value="1"/>
</dbReference>
<proteinExistence type="predicted"/>
<dbReference type="RefSeq" id="WP_062418450.1">
    <property type="nucleotide sequence ID" value="NZ_DF967974.1"/>
</dbReference>
<comment type="caution">
    <text evidence="3">The sequence shown here is derived from an EMBL/GenBank/DDBJ whole genome shotgun (WGS) entry which is preliminary data.</text>
</comment>
<reference evidence="3 4" key="1">
    <citation type="submission" date="2015-07" db="EMBL/GenBank/DDBJ databases">
        <title>Genome sequence of Levilinea saccharolytica DSM 16555.</title>
        <authorList>
            <person name="Hemp J."/>
            <person name="Ward L.M."/>
            <person name="Pace L.A."/>
            <person name="Fischer W.W."/>
        </authorList>
    </citation>
    <scope>NUCLEOTIDE SEQUENCE [LARGE SCALE GENOMIC DNA]</scope>
    <source>
        <strain evidence="3 4">KIBI-1</strain>
    </source>
</reference>
<dbReference type="InterPro" id="IPR051312">
    <property type="entry name" value="Diverse_Substr_Oxidored"/>
</dbReference>
<keyword evidence="1" id="KW-0560">Oxidoreductase</keyword>
<evidence type="ECO:0000256" key="1">
    <source>
        <dbReference type="ARBA" id="ARBA00023002"/>
    </source>
</evidence>